<organism evidence="1">
    <name type="scientific">marine sediment metagenome</name>
    <dbReference type="NCBI Taxonomy" id="412755"/>
    <lineage>
        <taxon>unclassified sequences</taxon>
        <taxon>metagenomes</taxon>
        <taxon>ecological metagenomes</taxon>
    </lineage>
</organism>
<protein>
    <submittedName>
        <fullName evidence="1">Uncharacterized protein</fullName>
    </submittedName>
</protein>
<evidence type="ECO:0000313" key="1">
    <source>
        <dbReference type="EMBL" id="GAG87219.1"/>
    </source>
</evidence>
<dbReference type="EMBL" id="BART01010266">
    <property type="protein sequence ID" value="GAG87219.1"/>
    <property type="molecule type" value="Genomic_DNA"/>
</dbReference>
<gene>
    <name evidence="1" type="ORF">S01H4_22405</name>
</gene>
<name>X1AVW8_9ZZZZ</name>
<accession>X1AVW8</accession>
<comment type="caution">
    <text evidence="1">The sequence shown here is derived from an EMBL/GenBank/DDBJ whole genome shotgun (WGS) entry which is preliminary data.</text>
</comment>
<proteinExistence type="predicted"/>
<feature type="non-terminal residue" evidence="1">
    <location>
        <position position="1"/>
    </location>
</feature>
<sequence>TIITRLWHLSNHYSKKLVINQNYLMTIYYLDNIKVEKQG</sequence>
<reference evidence="1" key="1">
    <citation type="journal article" date="2014" name="Front. Microbiol.">
        <title>High frequency of phylogenetically diverse reductive dehalogenase-homologous genes in deep subseafloor sedimentary metagenomes.</title>
        <authorList>
            <person name="Kawai M."/>
            <person name="Futagami T."/>
            <person name="Toyoda A."/>
            <person name="Takaki Y."/>
            <person name="Nishi S."/>
            <person name="Hori S."/>
            <person name="Arai W."/>
            <person name="Tsubouchi T."/>
            <person name="Morono Y."/>
            <person name="Uchiyama I."/>
            <person name="Ito T."/>
            <person name="Fujiyama A."/>
            <person name="Inagaki F."/>
            <person name="Takami H."/>
        </authorList>
    </citation>
    <scope>NUCLEOTIDE SEQUENCE</scope>
    <source>
        <strain evidence="1">Expedition CK06-06</strain>
    </source>
</reference>
<dbReference type="AlphaFoldDB" id="X1AVW8"/>